<dbReference type="EMBL" id="BAABLD010000024">
    <property type="protein sequence ID" value="GAA5172949.1"/>
    <property type="molecule type" value="Genomic_DNA"/>
</dbReference>
<organism evidence="1 2">
    <name type="scientific">Viridibacterium curvum</name>
    <dbReference type="NCBI Taxonomy" id="1101404"/>
    <lineage>
        <taxon>Bacteria</taxon>
        <taxon>Pseudomonadati</taxon>
        <taxon>Pseudomonadota</taxon>
        <taxon>Betaproteobacteria</taxon>
        <taxon>Rhodocyclales</taxon>
        <taxon>Rhodocyclaceae</taxon>
        <taxon>Viridibacterium</taxon>
    </lineage>
</organism>
<proteinExistence type="predicted"/>
<evidence type="ECO:0000313" key="1">
    <source>
        <dbReference type="EMBL" id="GAA5172949.1"/>
    </source>
</evidence>
<dbReference type="Proteomes" id="UP001500547">
    <property type="component" value="Unassembled WGS sequence"/>
</dbReference>
<keyword evidence="2" id="KW-1185">Reference proteome</keyword>
<evidence type="ECO:0000313" key="2">
    <source>
        <dbReference type="Proteomes" id="UP001500547"/>
    </source>
</evidence>
<reference evidence="2" key="1">
    <citation type="journal article" date="2019" name="Int. J. Syst. Evol. Microbiol.">
        <title>The Global Catalogue of Microorganisms (GCM) 10K type strain sequencing project: providing services to taxonomists for standard genome sequencing and annotation.</title>
        <authorList>
            <consortium name="The Broad Institute Genomics Platform"/>
            <consortium name="The Broad Institute Genome Sequencing Center for Infectious Disease"/>
            <person name="Wu L."/>
            <person name="Ma J."/>
        </authorList>
    </citation>
    <scope>NUCLEOTIDE SEQUENCE [LARGE SCALE GENOMIC DNA]</scope>
    <source>
        <strain evidence="2">JCM 18715</strain>
    </source>
</reference>
<dbReference type="RefSeq" id="WP_345534907.1">
    <property type="nucleotide sequence ID" value="NZ_BAABLD010000024.1"/>
</dbReference>
<accession>A0ABP9R8Q8</accession>
<sequence length="144" mass="16304">MSYTIDLIVSDLPSSNDEVWKAIEALRAVYYEDKREKSPKLLQLHEVLTEKYPCLSSYEDDEDDDECPWADGPMLNNFAHEMGMLAISFSRADEVVPYVVQKANALGIVVADGQSGKVYRPQQAASVQATPQPTSTKAWWKFWQ</sequence>
<comment type="caution">
    <text evidence="1">The sequence shown here is derived from an EMBL/GenBank/DDBJ whole genome shotgun (WGS) entry which is preliminary data.</text>
</comment>
<name>A0ABP9R8Q8_9RHOO</name>
<gene>
    <name evidence="1" type="ORF">GCM10025770_39740</name>
</gene>
<protein>
    <submittedName>
        <fullName evidence="1">Uncharacterized protein</fullName>
    </submittedName>
</protein>